<organism evidence="2 3">
    <name type="scientific">Xylaria flabelliformis</name>
    <dbReference type="NCBI Taxonomy" id="2512241"/>
    <lineage>
        <taxon>Eukaryota</taxon>
        <taxon>Fungi</taxon>
        <taxon>Dikarya</taxon>
        <taxon>Ascomycota</taxon>
        <taxon>Pezizomycotina</taxon>
        <taxon>Sordariomycetes</taxon>
        <taxon>Xylariomycetidae</taxon>
        <taxon>Xylariales</taxon>
        <taxon>Xylariaceae</taxon>
        <taxon>Xylaria</taxon>
    </lineage>
</organism>
<evidence type="ECO:0000313" key="3">
    <source>
        <dbReference type="Proteomes" id="UP000319160"/>
    </source>
</evidence>
<name>A0A553HR71_9PEZI</name>
<reference evidence="3" key="1">
    <citation type="submission" date="2019-06" db="EMBL/GenBank/DDBJ databases">
        <title>Draft genome sequence of the griseofulvin-producing fungus Xylaria cubensis strain G536.</title>
        <authorList>
            <person name="Mead M.E."/>
            <person name="Raja H.A."/>
            <person name="Steenwyk J.L."/>
            <person name="Knowles S.L."/>
            <person name="Oberlies N.H."/>
            <person name="Rokas A."/>
        </authorList>
    </citation>
    <scope>NUCLEOTIDE SEQUENCE [LARGE SCALE GENOMIC DNA]</scope>
    <source>
        <strain evidence="3">G536</strain>
    </source>
</reference>
<dbReference type="Pfam" id="PF06985">
    <property type="entry name" value="HET"/>
    <property type="match status" value="1"/>
</dbReference>
<dbReference type="AlphaFoldDB" id="A0A553HR71"/>
<accession>A0A553HR71</accession>
<dbReference type="EMBL" id="VFLP01000055">
    <property type="protein sequence ID" value="TRX90447.1"/>
    <property type="molecule type" value="Genomic_DNA"/>
</dbReference>
<dbReference type="Proteomes" id="UP000319160">
    <property type="component" value="Unassembled WGS sequence"/>
</dbReference>
<proteinExistence type="predicted"/>
<dbReference type="PANTHER" id="PTHR24148">
    <property type="entry name" value="ANKYRIN REPEAT DOMAIN-CONTAINING PROTEIN 39 HOMOLOG-RELATED"/>
    <property type="match status" value="1"/>
</dbReference>
<gene>
    <name evidence="2" type="ORF">FHL15_008616</name>
</gene>
<keyword evidence="3" id="KW-1185">Reference proteome</keyword>
<dbReference type="OrthoDB" id="3477286at2759"/>
<evidence type="ECO:0000313" key="2">
    <source>
        <dbReference type="EMBL" id="TRX90447.1"/>
    </source>
</evidence>
<comment type="caution">
    <text evidence="2">The sequence shown here is derived from an EMBL/GenBank/DDBJ whole genome shotgun (WGS) entry which is preliminary data.</text>
</comment>
<evidence type="ECO:0000259" key="1">
    <source>
        <dbReference type="Pfam" id="PF06985"/>
    </source>
</evidence>
<dbReference type="InterPro" id="IPR010730">
    <property type="entry name" value="HET"/>
</dbReference>
<feature type="domain" description="Heterokaryon incompatibility" evidence="1">
    <location>
        <begin position="88"/>
        <end position="272"/>
    </location>
</feature>
<dbReference type="InterPro" id="IPR052895">
    <property type="entry name" value="HetReg/Transcr_Mod"/>
</dbReference>
<protein>
    <recommendedName>
        <fullName evidence="1">Heterokaryon incompatibility domain-containing protein</fullName>
    </recommendedName>
</protein>
<sequence length="685" mass="78573">MQFMGLPTSWRLLRSVSPASCLGFKSRASFGTWPQNHNVSYTTSSIYNRLDESKNEIRVLRIKPGRGDEPLSCSLKIVSLDRWPRYRYDTLSYHWGTSTTRIPISVNNRIMPVTPSLFDALRSLRRPYRTVTLWADALCINQDDLREKNTQVPLMGRIYGQGRQTWISLGSPDEVWANGKWRPRPEVEESWGVAKRWIRGAWRLFWHHLMLRRSRQIRLGVNHVSDTVRLFKSLESKKGITGTRLEDKEIASSMFSWLILHPYWTRVWVMQEVSLSSRDPICVFGRYKIPLLSLDTVLRDLRGGWDGKDSSLVIANGWSPDINNGLDRCVELCLLRDEWRRERKFDLERCLQFGSHRHTSLAYDHVYGLYNILSPESQRQFSPDYGISIRDLYSLTTKMVLRTKHSTSALCAAVGNRTHNEHDLPSWCIDQSKPILFPDESCASSNMGRVDIQQTSRSNRLQLRGKLLDRVEHVSFFGASNGLVGGGAFELEHEALALFLHLRTFASNVDPQLELQDFISIITDEVYRRSEDKRLTLIEDVVSNQMRGRFNEFFALENIPEKLHVTNHFPLSETLMKLALSFFKTQLGLPGRDDVFFGSSLNRIGKCSGDVQSGDEIWLLQGSNIPFVLRPLGGKGDIHEGSYNINHPISAEATRTKHQLVGPCKISRLSLGNYELDQEETVMLI</sequence>
<dbReference type="PANTHER" id="PTHR24148:SF64">
    <property type="entry name" value="HETEROKARYON INCOMPATIBILITY DOMAIN-CONTAINING PROTEIN"/>
    <property type="match status" value="1"/>
</dbReference>